<evidence type="ECO:0000313" key="11">
    <source>
        <dbReference type="EMBL" id="MCF4005904.1"/>
    </source>
</evidence>
<dbReference type="PANTHER" id="PTHR42711:SF19">
    <property type="entry name" value="DOXORUBICIN RESISTANCE ATP-BINDING PROTEIN DRRA"/>
    <property type="match status" value="1"/>
</dbReference>
<comment type="caution">
    <text evidence="11">The sequence shown here is derived from an EMBL/GenBank/DDBJ whole genome shotgun (WGS) entry which is preliminary data.</text>
</comment>
<keyword evidence="6" id="KW-1278">Translocase</keyword>
<dbReference type="InterPro" id="IPR017871">
    <property type="entry name" value="ABC_transporter-like_CS"/>
</dbReference>
<evidence type="ECO:0000256" key="8">
    <source>
        <dbReference type="ARBA" id="ARBA00023251"/>
    </source>
</evidence>
<gene>
    <name evidence="11" type="ORF">L1O03_01775</name>
</gene>
<evidence type="ECO:0000256" key="9">
    <source>
        <dbReference type="ARBA" id="ARBA00049985"/>
    </source>
</evidence>
<evidence type="ECO:0000256" key="2">
    <source>
        <dbReference type="ARBA" id="ARBA00022448"/>
    </source>
</evidence>
<dbReference type="GO" id="GO:0005524">
    <property type="term" value="F:ATP binding"/>
    <property type="evidence" value="ECO:0007669"/>
    <property type="project" value="UniProtKB-KW"/>
</dbReference>
<evidence type="ECO:0000259" key="10">
    <source>
        <dbReference type="PROSITE" id="PS50893"/>
    </source>
</evidence>
<dbReference type="InterPro" id="IPR025302">
    <property type="entry name" value="DrrA1/2-like_C"/>
</dbReference>
<dbReference type="Proteomes" id="UP001139336">
    <property type="component" value="Unassembled WGS sequence"/>
</dbReference>
<dbReference type="GO" id="GO:0005886">
    <property type="term" value="C:plasma membrane"/>
    <property type="evidence" value="ECO:0007669"/>
    <property type="project" value="UniProtKB-SubCell"/>
</dbReference>
<evidence type="ECO:0000256" key="4">
    <source>
        <dbReference type="ARBA" id="ARBA00022741"/>
    </source>
</evidence>
<dbReference type="InterPro" id="IPR003439">
    <property type="entry name" value="ABC_transporter-like_ATP-bd"/>
</dbReference>
<keyword evidence="12" id="KW-1185">Reference proteome</keyword>
<keyword evidence="4" id="KW-0547">Nucleotide-binding</keyword>
<evidence type="ECO:0000256" key="6">
    <source>
        <dbReference type="ARBA" id="ARBA00022967"/>
    </source>
</evidence>
<organism evidence="11 12">
    <name type="scientific">Corynebacterium uropygiale</name>
    <dbReference type="NCBI Taxonomy" id="1775911"/>
    <lineage>
        <taxon>Bacteria</taxon>
        <taxon>Bacillati</taxon>
        <taxon>Actinomycetota</taxon>
        <taxon>Actinomycetes</taxon>
        <taxon>Mycobacteriales</taxon>
        <taxon>Corynebacteriaceae</taxon>
        <taxon>Corynebacterium</taxon>
    </lineage>
</organism>
<name>A0A9X1QMD0_9CORY</name>
<dbReference type="InterPro" id="IPR027417">
    <property type="entry name" value="P-loop_NTPase"/>
</dbReference>
<proteinExistence type="inferred from homology"/>
<keyword evidence="2" id="KW-0813">Transport</keyword>
<evidence type="ECO:0000256" key="7">
    <source>
        <dbReference type="ARBA" id="ARBA00023136"/>
    </source>
</evidence>
<dbReference type="PROSITE" id="PS00211">
    <property type="entry name" value="ABC_TRANSPORTER_1"/>
    <property type="match status" value="1"/>
</dbReference>
<protein>
    <submittedName>
        <fullName evidence="11">ATP-binding cassette domain-containing protein</fullName>
    </submittedName>
</protein>
<dbReference type="InterPro" id="IPR050763">
    <property type="entry name" value="ABC_transporter_ATP-binding"/>
</dbReference>
<reference evidence="11" key="1">
    <citation type="submission" date="2022-01" db="EMBL/GenBank/DDBJ databases">
        <title>Corynebacterium sp. nov isolated from isolated from the feces of the greater white-fronted geese (Anser albifrons) at Poyang Lake, PR China.</title>
        <authorList>
            <person name="Liu Q."/>
        </authorList>
    </citation>
    <scope>NUCLEOTIDE SEQUENCE</scope>
    <source>
        <strain evidence="11">JCM 32435</strain>
    </source>
</reference>
<comment type="similarity">
    <text evidence="9">Belongs to the ABC transporter superfamily. Drug exporter-1 (DrugE1) (TC 3.A.1.105) family.</text>
</comment>
<feature type="domain" description="ABC transporter" evidence="10">
    <location>
        <begin position="10"/>
        <end position="240"/>
    </location>
</feature>
<dbReference type="Pfam" id="PF13732">
    <property type="entry name" value="DrrA1-3_C"/>
    <property type="match status" value="1"/>
</dbReference>
<accession>A0A9X1QMD0</accession>
<dbReference type="GO" id="GO:0016887">
    <property type="term" value="F:ATP hydrolysis activity"/>
    <property type="evidence" value="ECO:0007669"/>
    <property type="project" value="InterPro"/>
</dbReference>
<dbReference type="GO" id="GO:0046677">
    <property type="term" value="P:response to antibiotic"/>
    <property type="evidence" value="ECO:0007669"/>
    <property type="project" value="UniProtKB-KW"/>
</dbReference>
<keyword evidence="8" id="KW-0046">Antibiotic resistance</keyword>
<dbReference type="EMBL" id="JAKGSI010000001">
    <property type="protein sequence ID" value="MCF4005904.1"/>
    <property type="molecule type" value="Genomic_DNA"/>
</dbReference>
<dbReference type="PANTHER" id="PTHR42711">
    <property type="entry name" value="ABC TRANSPORTER ATP-BINDING PROTEIN"/>
    <property type="match status" value="1"/>
</dbReference>
<keyword evidence="5 11" id="KW-0067">ATP-binding</keyword>
<dbReference type="NCBIfam" id="TIGR01188">
    <property type="entry name" value="drrA"/>
    <property type="match status" value="1"/>
</dbReference>
<evidence type="ECO:0000256" key="3">
    <source>
        <dbReference type="ARBA" id="ARBA00022475"/>
    </source>
</evidence>
<comment type="subcellular location">
    <subcellularLocation>
        <location evidence="1">Cell membrane</location>
        <topology evidence="1">Peripheral membrane protein</topology>
        <orientation evidence="1">Cytoplasmic side</orientation>
    </subcellularLocation>
</comment>
<evidence type="ECO:0000256" key="1">
    <source>
        <dbReference type="ARBA" id="ARBA00004413"/>
    </source>
</evidence>
<sequence length="322" mass="33969">MTDVKKPIDIGVRGLVKKFGDVTALDGVSLSAERGTVLGLLGHNGSGKTTTISILSTLIRADSGTARLAGCDVAKDPAGVREKISLTGQYAALDELQTVRENLILFGRLTGLDKAAAWKRAEELAELLDLGELLDRRTGKLSGGQRRRADIAAALVTRPQVLFLDEPTTGLDPRSRAAVWDVVRSLREEGVTVLLTTQYLEEADRLADRIVILSRGRVIAEGTPAELKEKVGGSIVEIAVDADATEEVLASIEAPAAHSPEAGVIHVPAPKGTADLAAIASRLGDAGIVPRNIGLRRPTLDEVFLHLTGTDAQEEAPCSSAS</sequence>
<dbReference type="InterPro" id="IPR005894">
    <property type="entry name" value="DrrA"/>
</dbReference>
<dbReference type="PROSITE" id="PS50893">
    <property type="entry name" value="ABC_TRANSPORTER_2"/>
    <property type="match status" value="1"/>
</dbReference>
<keyword evidence="3" id="KW-1003">Cell membrane</keyword>
<dbReference type="InterPro" id="IPR003593">
    <property type="entry name" value="AAA+_ATPase"/>
</dbReference>
<dbReference type="RefSeq" id="WP_236117692.1">
    <property type="nucleotide sequence ID" value="NZ_JAKGSI010000001.1"/>
</dbReference>
<evidence type="ECO:0000313" key="12">
    <source>
        <dbReference type="Proteomes" id="UP001139336"/>
    </source>
</evidence>
<dbReference type="Pfam" id="PF00005">
    <property type="entry name" value="ABC_tran"/>
    <property type="match status" value="1"/>
</dbReference>
<dbReference type="GO" id="GO:0043215">
    <property type="term" value="P:daunorubicin transport"/>
    <property type="evidence" value="ECO:0007669"/>
    <property type="project" value="InterPro"/>
</dbReference>
<keyword evidence="7" id="KW-0472">Membrane</keyword>
<dbReference type="AlphaFoldDB" id="A0A9X1QMD0"/>
<dbReference type="SMART" id="SM00382">
    <property type="entry name" value="AAA"/>
    <property type="match status" value="1"/>
</dbReference>
<evidence type="ECO:0000256" key="5">
    <source>
        <dbReference type="ARBA" id="ARBA00022840"/>
    </source>
</evidence>
<dbReference type="Gene3D" id="3.40.50.300">
    <property type="entry name" value="P-loop containing nucleotide triphosphate hydrolases"/>
    <property type="match status" value="1"/>
</dbReference>
<dbReference type="SUPFAM" id="SSF52540">
    <property type="entry name" value="P-loop containing nucleoside triphosphate hydrolases"/>
    <property type="match status" value="1"/>
</dbReference>
<dbReference type="GO" id="GO:1900753">
    <property type="term" value="P:doxorubicin transport"/>
    <property type="evidence" value="ECO:0007669"/>
    <property type="project" value="InterPro"/>
</dbReference>